<sequence>MKPGLQLVASAARTGSWRIAADESVIELVVGGAVVCTIAPWTDNKTGELAWWGATAGDRQIGLDVRLAEVCRIAALDAGVSAPVPPELLASLRESADPADATPRIVANATAPLLERLADLLAAILDEPLHTLSGPGPDGGRDPLQLRLAHFRPDLSERAAVLLEEAGR</sequence>
<proteinExistence type="predicted"/>
<reference evidence="1 2" key="1">
    <citation type="submission" date="2024-06" db="EMBL/GenBank/DDBJ databases">
        <title>Genomics of switchgrass bacterial isolates.</title>
        <authorList>
            <person name="Shade A."/>
        </authorList>
    </citation>
    <scope>NUCLEOTIDE SEQUENCE [LARGE SCALE GENOMIC DNA]</scope>
    <source>
        <strain evidence="1 2">PvP084</strain>
    </source>
</reference>
<protein>
    <submittedName>
        <fullName evidence="1">Uncharacterized protein</fullName>
    </submittedName>
</protein>
<organism evidence="1 2">
    <name type="scientific">Methylobacterium radiotolerans</name>
    <dbReference type="NCBI Taxonomy" id="31998"/>
    <lineage>
        <taxon>Bacteria</taxon>
        <taxon>Pseudomonadati</taxon>
        <taxon>Pseudomonadota</taxon>
        <taxon>Alphaproteobacteria</taxon>
        <taxon>Hyphomicrobiales</taxon>
        <taxon>Methylobacteriaceae</taxon>
        <taxon>Methylobacterium</taxon>
    </lineage>
</organism>
<dbReference type="Proteomes" id="UP001549119">
    <property type="component" value="Unassembled WGS sequence"/>
</dbReference>
<evidence type="ECO:0000313" key="1">
    <source>
        <dbReference type="EMBL" id="MET3868275.1"/>
    </source>
</evidence>
<dbReference type="RefSeq" id="WP_209650495.1">
    <property type="nucleotide sequence ID" value="NZ_JBEPNV010000001.1"/>
</dbReference>
<evidence type="ECO:0000313" key="2">
    <source>
        <dbReference type="Proteomes" id="UP001549119"/>
    </source>
</evidence>
<comment type="caution">
    <text evidence="1">The sequence shown here is derived from an EMBL/GenBank/DDBJ whole genome shotgun (WGS) entry which is preliminary data.</text>
</comment>
<keyword evidence="2" id="KW-1185">Reference proteome</keyword>
<gene>
    <name evidence="1" type="ORF">ABIC20_005584</name>
</gene>
<name>A0ABV2NPK7_9HYPH</name>
<dbReference type="EMBL" id="JBEPNW010000002">
    <property type="protein sequence ID" value="MET3868275.1"/>
    <property type="molecule type" value="Genomic_DNA"/>
</dbReference>
<accession>A0ABV2NPK7</accession>